<dbReference type="PIRSF" id="PIRSF032131">
    <property type="entry name" value="UCP032131"/>
    <property type="match status" value="1"/>
</dbReference>
<feature type="compositionally biased region" description="Low complexity" evidence="1">
    <location>
        <begin position="48"/>
        <end position="57"/>
    </location>
</feature>
<protein>
    <submittedName>
        <fullName evidence="2">DUF1178 family protein</fullName>
    </submittedName>
</protein>
<accession>A0A7L5BUC2</accession>
<dbReference type="KEGG" id="hdh:G5B40_00020"/>
<evidence type="ECO:0000313" key="3">
    <source>
        <dbReference type="Proteomes" id="UP000503336"/>
    </source>
</evidence>
<reference evidence="2 3" key="1">
    <citation type="submission" date="2020-02" db="EMBL/GenBank/DDBJ databases">
        <title>complete genome sequence of Rhodobacteraceae bacterium.</title>
        <authorList>
            <person name="Park J."/>
            <person name="Kim Y.-S."/>
            <person name="Kim K.-H."/>
        </authorList>
    </citation>
    <scope>NUCLEOTIDE SEQUENCE [LARGE SCALE GENOMIC DNA]</scope>
    <source>
        <strain evidence="2 3">RR4-56</strain>
    </source>
</reference>
<feature type="region of interest" description="Disordered" evidence="1">
    <location>
        <begin position="48"/>
        <end position="78"/>
    </location>
</feature>
<sequence>MIRYQLKCDEGHEFEAWFGSAAAYDDQAERGLVSCAVCGSTRVEKAPMAPALPAKANRAADRAAPEAPTKPMLSAPVPKEIAEKLSALRREIEKNSSYVGRRFAAEARAMHLGEAENRAIHGEATGDEAKALIEEGVPVAPLPFSLRRDD</sequence>
<keyword evidence="3" id="KW-1185">Reference proteome</keyword>
<proteinExistence type="predicted"/>
<dbReference type="EMBL" id="CP049056">
    <property type="protein sequence ID" value="QIE53967.1"/>
    <property type="molecule type" value="Genomic_DNA"/>
</dbReference>
<evidence type="ECO:0000256" key="1">
    <source>
        <dbReference type="SAM" id="MobiDB-lite"/>
    </source>
</evidence>
<evidence type="ECO:0000313" key="2">
    <source>
        <dbReference type="EMBL" id="QIE53967.1"/>
    </source>
</evidence>
<dbReference type="AlphaFoldDB" id="A0A7L5BUC2"/>
<dbReference type="RefSeq" id="WP_165093530.1">
    <property type="nucleotide sequence ID" value="NZ_CP049056.1"/>
</dbReference>
<dbReference type="InterPro" id="IPR009562">
    <property type="entry name" value="DUF1178"/>
</dbReference>
<organism evidence="2 3">
    <name type="scientific">Pikeienuella piscinae</name>
    <dbReference type="NCBI Taxonomy" id="2748098"/>
    <lineage>
        <taxon>Bacteria</taxon>
        <taxon>Pseudomonadati</taxon>
        <taxon>Pseudomonadota</taxon>
        <taxon>Alphaproteobacteria</taxon>
        <taxon>Rhodobacterales</taxon>
        <taxon>Paracoccaceae</taxon>
        <taxon>Pikeienuella</taxon>
    </lineage>
</organism>
<name>A0A7L5BUC2_9RHOB</name>
<dbReference type="Proteomes" id="UP000503336">
    <property type="component" value="Chromosome"/>
</dbReference>
<dbReference type="Pfam" id="PF06676">
    <property type="entry name" value="DUF1178"/>
    <property type="match status" value="1"/>
</dbReference>
<gene>
    <name evidence="2" type="ORF">G5B40_00020</name>
</gene>